<evidence type="ECO:0000256" key="1">
    <source>
        <dbReference type="SAM" id="Phobius"/>
    </source>
</evidence>
<keyword evidence="1" id="KW-0472">Membrane</keyword>
<reference evidence="2" key="1">
    <citation type="submission" date="2020-05" db="EMBL/GenBank/DDBJ databases">
        <authorList>
            <person name="Chiriac C."/>
            <person name="Salcher M."/>
            <person name="Ghai R."/>
            <person name="Kavagutti S V."/>
        </authorList>
    </citation>
    <scope>NUCLEOTIDE SEQUENCE</scope>
</reference>
<sequence length="42" mass="4712">MTERRKYGRRKEDGGCFNLPTSVLVILVVMATLMAVNLLTTL</sequence>
<feature type="transmembrane region" description="Helical" evidence="1">
    <location>
        <begin position="21"/>
        <end position="40"/>
    </location>
</feature>
<keyword evidence="1" id="KW-0812">Transmembrane</keyword>
<protein>
    <submittedName>
        <fullName evidence="2">Uncharacterized protein</fullName>
    </submittedName>
</protein>
<organism evidence="2">
    <name type="scientific">uncultured Caudovirales phage</name>
    <dbReference type="NCBI Taxonomy" id="2100421"/>
    <lineage>
        <taxon>Viruses</taxon>
        <taxon>Duplodnaviria</taxon>
        <taxon>Heunggongvirae</taxon>
        <taxon>Uroviricota</taxon>
        <taxon>Caudoviricetes</taxon>
        <taxon>Peduoviridae</taxon>
        <taxon>Maltschvirus</taxon>
        <taxon>Maltschvirus maltsch</taxon>
    </lineage>
</organism>
<evidence type="ECO:0000313" key="2">
    <source>
        <dbReference type="EMBL" id="CAB4199891.1"/>
    </source>
</evidence>
<accession>A0A6J5S0R1</accession>
<keyword evidence="1" id="KW-1133">Transmembrane helix</keyword>
<dbReference type="EMBL" id="LR797288">
    <property type="protein sequence ID" value="CAB4199891.1"/>
    <property type="molecule type" value="Genomic_DNA"/>
</dbReference>
<proteinExistence type="predicted"/>
<gene>
    <name evidence="2" type="ORF">UFOVP1355_18</name>
</gene>
<name>A0A6J5S0R1_9CAUD</name>